<evidence type="ECO:0000313" key="3">
    <source>
        <dbReference type="Proteomes" id="UP001195769"/>
    </source>
</evidence>
<organism evidence="2 3">
    <name type="scientific">Suillus fuscotomentosus</name>
    <dbReference type="NCBI Taxonomy" id="1912939"/>
    <lineage>
        <taxon>Eukaryota</taxon>
        <taxon>Fungi</taxon>
        <taxon>Dikarya</taxon>
        <taxon>Basidiomycota</taxon>
        <taxon>Agaricomycotina</taxon>
        <taxon>Agaricomycetes</taxon>
        <taxon>Agaricomycetidae</taxon>
        <taxon>Boletales</taxon>
        <taxon>Suillineae</taxon>
        <taxon>Suillaceae</taxon>
        <taxon>Suillus</taxon>
    </lineage>
</organism>
<feature type="region of interest" description="Disordered" evidence="1">
    <location>
        <begin position="1"/>
        <end position="37"/>
    </location>
</feature>
<name>A0AAD4EM79_9AGAM</name>
<reference evidence="2" key="1">
    <citation type="journal article" date="2020" name="New Phytol.">
        <title>Comparative genomics reveals dynamic genome evolution in host specialist ectomycorrhizal fungi.</title>
        <authorList>
            <person name="Lofgren L.A."/>
            <person name="Nguyen N.H."/>
            <person name="Vilgalys R."/>
            <person name="Ruytinx J."/>
            <person name="Liao H.L."/>
            <person name="Branco S."/>
            <person name="Kuo A."/>
            <person name="LaButti K."/>
            <person name="Lipzen A."/>
            <person name="Andreopoulos W."/>
            <person name="Pangilinan J."/>
            <person name="Riley R."/>
            <person name="Hundley H."/>
            <person name="Na H."/>
            <person name="Barry K."/>
            <person name="Grigoriev I.V."/>
            <person name="Stajich J.E."/>
            <person name="Kennedy P.G."/>
        </authorList>
    </citation>
    <scope>NUCLEOTIDE SEQUENCE</scope>
    <source>
        <strain evidence="2">FC203</strain>
    </source>
</reference>
<dbReference type="EMBL" id="JABBWK010000001">
    <property type="protein sequence ID" value="KAG1908769.1"/>
    <property type="molecule type" value="Genomic_DNA"/>
</dbReference>
<sequence>MSHFNPAMLTASPEPETPPSPTHDQLMMDDPVPEESPADHINHAWSLICETLHSCALTVPDAKEELLEDQEIWMRDWCAVLEQMNECFGCMQDAQVELTLDEQGTEALEDGKKEYHKLDKLVKERKVKVSESLCEKSVAPTNDAKAPVPTEKEASVADTWKEVTDMGVPRFGGRMSTTREKCMCCQKCLGLCDRLSGVQCSYCVGIKQGCSFSKKTEAKTKPQARTRAVLPHGAAPSKKVCTESMSSAQPTVPITANDGNTSGEESEVEMQVEIQDRSGEKGAEDVAGEENFVIQHLVCYTCGTSAFDPKGEASAAKV</sequence>
<keyword evidence="3" id="KW-1185">Reference proteome</keyword>
<comment type="caution">
    <text evidence="2">The sequence shown here is derived from an EMBL/GenBank/DDBJ whole genome shotgun (WGS) entry which is preliminary data.</text>
</comment>
<accession>A0AAD4EM79</accession>
<dbReference type="RefSeq" id="XP_041234344.1">
    <property type="nucleotide sequence ID" value="XM_041365909.1"/>
</dbReference>
<dbReference type="AlphaFoldDB" id="A0AAD4EM79"/>
<dbReference type="GeneID" id="64660207"/>
<protein>
    <submittedName>
        <fullName evidence="2">Uncharacterized protein</fullName>
    </submittedName>
</protein>
<proteinExistence type="predicted"/>
<evidence type="ECO:0000256" key="1">
    <source>
        <dbReference type="SAM" id="MobiDB-lite"/>
    </source>
</evidence>
<gene>
    <name evidence="2" type="ORF">F5891DRAFT_1180323</name>
</gene>
<evidence type="ECO:0000313" key="2">
    <source>
        <dbReference type="EMBL" id="KAG1908769.1"/>
    </source>
</evidence>
<dbReference type="Proteomes" id="UP001195769">
    <property type="component" value="Unassembled WGS sequence"/>
</dbReference>